<gene>
    <name evidence="2" type="ORF">AC579_8722</name>
</gene>
<comment type="caution">
    <text evidence="2">The sequence shown here is derived from an EMBL/GenBank/DDBJ whole genome shotgun (WGS) entry which is preliminary data.</text>
</comment>
<keyword evidence="3" id="KW-1185">Reference proteome</keyword>
<feature type="compositionally biased region" description="Basic and acidic residues" evidence="1">
    <location>
        <begin position="165"/>
        <end position="176"/>
    </location>
</feature>
<evidence type="ECO:0000256" key="1">
    <source>
        <dbReference type="SAM" id="MobiDB-lite"/>
    </source>
</evidence>
<dbReference type="Proteomes" id="UP000073492">
    <property type="component" value="Unassembled WGS sequence"/>
</dbReference>
<evidence type="ECO:0000313" key="3">
    <source>
        <dbReference type="Proteomes" id="UP000073492"/>
    </source>
</evidence>
<proteinExistence type="predicted"/>
<dbReference type="EMBL" id="LFZO01000001">
    <property type="protein sequence ID" value="KXT19036.1"/>
    <property type="molecule type" value="Genomic_DNA"/>
</dbReference>
<protein>
    <submittedName>
        <fullName evidence="2">Uncharacterized protein</fullName>
    </submittedName>
</protein>
<dbReference type="OrthoDB" id="3942467at2759"/>
<name>A0A139IWP9_9PEZI</name>
<feature type="compositionally biased region" description="Polar residues" evidence="1">
    <location>
        <begin position="1"/>
        <end position="10"/>
    </location>
</feature>
<sequence length="176" mass="18901">MDSSSITHLTQKILAERARQQQANPTPDAPPPPYSEEDDDMDSENEDELPVKLTLNATTSIKGSNNLVPTSPSILQDATKFSSLLLHAVNQINAAYTHANSEAAQSSKMRRHLKVDLTINCGVSVVGDRNVIGNVGLRPKNQATDAVAGAKRKAEEEGPVCEGQSAKKEKLDAAEE</sequence>
<organism evidence="2 3">
    <name type="scientific">Pseudocercospora musae</name>
    <dbReference type="NCBI Taxonomy" id="113226"/>
    <lineage>
        <taxon>Eukaryota</taxon>
        <taxon>Fungi</taxon>
        <taxon>Dikarya</taxon>
        <taxon>Ascomycota</taxon>
        <taxon>Pezizomycotina</taxon>
        <taxon>Dothideomycetes</taxon>
        <taxon>Dothideomycetidae</taxon>
        <taxon>Mycosphaerellales</taxon>
        <taxon>Mycosphaerellaceae</taxon>
        <taxon>Pseudocercospora</taxon>
    </lineage>
</organism>
<feature type="compositionally biased region" description="Acidic residues" evidence="1">
    <location>
        <begin position="35"/>
        <end position="48"/>
    </location>
</feature>
<feature type="region of interest" description="Disordered" evidence="1">
    <location>
        <begin position="141"/>
        <end position="176"/>
    </location>
</feature>
<dbReference type="AlphaFoldDB" id="A0A139IWP9"/>
<reference evidence="2 3" key="1">
    <citation type="submission" date="2015-07" db="EMBL/GenBank/DDBJ databases">
        <title>Comparative genomics of the Sigatoka disease complex on banana suggests a link between parallel evolutionary changes in Pseudocercospora fijiensis and Pseudocercospora eumusae and increased virulence on the banana host.</title>
        <authorList>
            <person name="Chang T.-C."/>
            <person name="Salvucci A."/>
            <person name="Crous P.W."/>
            <person name="Stergiopoulos I."/>
        </authorList>
    </citation>
    <scope>NUCLEOTIDE SEQUENCE [LARGE SCALE GENOMIC DNA]</scope>
    <source>
        <strain evidence="2 3">CBS 116634</strain>
    </source>
</reference>
<feature type="region of interest" description="Disordered" evidence="1">
    <location>
        <begin position="1"/>
        <end position="48"/>
    </location>
</feature>
<accession>A0A139IWP9</accession>
<evidence type="ECO:0000313" key="2">
    <source>
        <dbReference type="EMBL" id="KXT19036.1"/>
    </source>
</evidence>